<dbReference type="InterPro" id="IPR011990">
    <property type="entry name" value="TPR-like_helical_dom_sf"/>
</dbReference>
<dbReference type="Gene3D" id="1.25.40.390">
    <property type="match status" value="1"/>
</dbReference>
<keyword evidence="5" id="KW-0998">Cell outer membrane</keyword>
<dbReference type="CDD" id="cd08977">
    <property type="entry name" value="SusD"/>
    <property type="match status" value="1"/>
</dbReference>
<dbReference type="Proteomes" id="UP001210231">
    <property type="component" value="Unassembled WGS sequence"/>
</dbReference>
<protein>
    <submittedName>
        <fullName evidence="8">RagB/SusD family nutrient uptake outer membrane protein</fullName>
    </submittedName>
</protein>
<reference evidence="8 9" key="1">
    <citation type="submission" date="2022-12" db="EMBL/GenBank/DDBJ databases">
        <title>Chitinophagaceae gen. sp. nov., a new member of the family Chitinophagaceae, isolated from soil in a chemical factory.</title>
        <authorList>
            <person name="Ke Z."/>
        </authorList>
    </citation>
    <scope>NUCLEOTIDE SEQUENCE [LARGE SCALE GENOMIC DNA]</scope>
    <source>
        <strain evidence="8 9">LY-5</strain>
    </source>
</reference>
<feature type="domain" description="SusD-like N-terminal" evidence="7">
    <location>
        <begin position="24"/>
        <end position="232"/>
    </location>
</feature>
<dbReference type="InterPro" id="IPR012944">
    <property type="entry name" value="SusD_RagB_dom"/>
</dbReference>
<keyword evidence="9" id="KW-1185">Reference proteome</keyword>
<comment type="similarity">
    <text evidence="2">Belongs to the SusD family.</text>
</comment>
<evidence type="ECO:0000259" key="7">
    <source>
        <dbReference type="Pfam" id="PF14322"/>
    </source>
</evidence>
<evidence type="ECO:0000256" key="1">
    <source>
        <dbReference type="ARBA" id="ARBA00004442"/>
    </source>
</evidence>
<keyword evidence="3" id="KW-0732">Signal</keyword>
<evidence type="ECO:0000256" key="5">
    <source>
        <dbReference type="ARBA" id="ARBA00023237"/>
    </source>
</evidence>
<dbReference type="RefSeq" id="WP_407030768.1">
    <property type="nucleotide sequence ID" value="NZ_JAQGEF010000006.1"/>
</dbReference>
<evidence type="ECO:0000259" key="6">
    <source>
        <dbReference type="Pfam" id="PF07980"/>
    </source>
</evidence>
<accession>A0ABT4UHW6</accession>
<dbReference type="SUPFAM" id="SSF48452">
    <property type="entry name" value="TPR-like"/>
    <property type="match status" value="1"/>
</dbReference>
<dbReference type="EMBL" id="JAQGEF010000006">
    <property type="protein sequence ID" value="MDA3614441.1"/>
    <property type="molecule type" value="Genomic_DNA"/>
</dbReference>
<organism evidence="8 9">
    <name type="scientific">Polluticaenibacter yanchengensis</name>
    <dbReference type="NCBI Taxonomy" id="3014562"/>
    <lineage>
        <taxon>Bacteria</taxon>
        <taxon>Pseudomonadati</taxon>
        <taxon>Bacteroidota</taxon>
        <taxon>Chitinophagia</taxon>
        <taxon>Chitinophagales</taxon>
        <taxon>Chitinophagaceae</taxon>
        <taxon>Polluticaenibacter</taxon>
    </lineage>
</organism>
<gene>
    <name evidence="8" type="ORF">O3P16_06450</name>
</gene>
<comment type="subcellular location">
    <subcellularLocation>
        <location evidence="1">Cell outer membrane</location>
    </subcellularLocation>
</comment>
<evidence type="ECO:0000256" key="4">
    <source>
        <dbReference type="ARBA" id="ARBA00023136"/>
    </source>
</evidence>
<name>A0ABT4UHW6_9BACT</name>
<sequence length="460" mass="51257">MKQTILKYIFAVTVLSSAVSCSKYLEVTPKQSIDAATALENDEDLNALIIGGYSILGRGSMYGTNFLMLPELMGGDDICTWRGTFTSFREVYNKRMATINEEARRTWVSAYDGINTANLALANLDKIKDADFKLQVEGEAYFMRGILHFELVRYYAKQYVAATAATDIGIVIKTSPTNNEEDAFQILPRNTVAQVYTQIINDLTKAANLLPEENDFRASKYTAYAFLSRVYLQQGDYAKARDAASAVIESGLYVPNASVSAVFSNKNTKESIFEIQQTDQNNAGTANDGMATFYASLPGIGRADVRVNADLPDDFYEASDLRKSEWYYIGTGARAGNTYCGKWKSFSQNLPVIRIPEMYLTRAEANRRLNTNIGATPAQDLAMVVNAVRTNTTAPSNPTLDDILKERTRELLFEGLRIHDLKRLRLPTGDYEWNDNSLVFPIPQREVDATKGVISQNPGY</sequence>
<evidence type="ECO:0000313" key="9">
    <source>
        <dbReference type="Proteomes" id="UP001210231"/>
    </source>
</evidence>
<dbReference type="Pfam" id="PF14322">
    <property type="entry name" value="SusD-like_3"/>
    <property type="match status" value="1"/>
</dbReference>
<dbReference type="InterPro" id="IPR033985">
    <property type="entry name" value="SusD-like_N"/>
</dbReference>
<dbReference type="Pfam" id="PF07980">
    <property type="entry name" value="SusD_RagB"/>
    <property type="match status" value="1"/>
</dbReference>
<evidence type="ECO:0000256" key="2">
    <source>
        <dbReference type="ARBA" id="ARBA00006275"/>
    </source>
</evidence>
<evidence type="ECO:0000313" key="8">
    <source>
        <dbReference type="EMBL" id="MDA3614441.1"/>
    </source>
</evidence>
<feature type="domain" description="RagB/SusD" evidence="6">
    <location>
        <begin position="347"/>
        <end position="433"/>
    </location>
</feature>
<dbReference type="PROSITE" id="PS51257">
    <property type="entry name" value="PROKAR_LIPOPROTEIN"/>
    <property type="match status" value="1"/>
</dbReference>
<keyword evidence="4" id="KW-0472">Membrane</keyword>
<proteinExistence type="inferred from homology"/>
<comment type="caution">
    <text evidence="8">The sequence shown here is derived from an EMBL/GenBank/DDBJ whole genome shotgun (WGS) entry which is preliminary data.</text>
</comment>
<evidence type="ECO:0000256" key="3">
    <source>
        <dbReference type="ARBA" id="ARBA00022729"/>
    </source>
</evidence>